<reference evidence="3 4" key="1">
    <citation type="submission" date="2018-08" db="EMBL/GenBank/DDBJ databases">
        <title>Genomic Encyclopedia of Archaeal and Bacterial Type Strains, Phase II (KMG-II): from individual species to whole genera.</title>
        <authorList>
            <person name="Goeker M."/>
        </authorList>
    </citation>
    <scope>NUCLEOTIDE SEQUENCE [LARGE SCALE GENOMIC DNA]</scope>
    <source>
        <strain evidence="3 4">ATCC 27112</strain>
    </source>
</reference>
<evidence type="ECO:0000256" key="2">
    <source>
        <dbReference type="SAM" id="SignalP"/>
    </source>
</evidence>
<dbReference type="AlphaFoldDB" id="A0A397RVD0"/>
<dbReference type="EMBL" id="QXEV01000016">
    <property type="protein sequence ID" value="RIA75567.1"/>
    <property type="molecule type" value="Genomic_DNA"/>
</dbReference>
<dbReference type="InParanoid" id="A0A397RVD0"/>
<dbReference type="InterPro" id="IPR006059">
    <property type="entry name" value="SBP"/>
</dbReference>
<dbReference type="PANTHER" id="PTHR43649">
    <property type="entry name" value="ARABINOSE-BINDING PROTEIN-RELATED"/>
    <property type="match status" value="1"/>
</dbReference>
<organism evidence="3 4">
    <name type="scientific">Anaeroplasma bactoclasticum</name>
    <dbReference type="NCBI Taxonomy" id="2088"/>
    <lineage>
        <taxon>Bacteria</taxon>
        <taxon>Bacillati</taxon>
        <taxon>Mycoplasmatota</taxon>
        <taxon>Mollicutes</taxon>
        <taxon>Anaeroplasmatales</taxon>
        <taxon>Anaeroplasmataceae</taxon>
        <taxon>Anaeroplasma</taxon>
    </lineage>
</organism>
<dbReference type="PANTHER" id="PTHR43649:SF12">
    <property type="entry name" value="DIACETYLCHITOBIOSE BINDING PROTEIN DASA"/>
    <property type="match status" value="1"/>
</dbReference>
<keyword evidence="3" id="KW-0762">Sugar transport</keyword>
<protein>
    <submittedName>
        <fullName evidence="3">Multiple sugar transport system substrate-binding protein</fullName>
    </submittedName>
</protein>
<sequence>MKKVYLGVATLFGFAALALASCGGDSNATKTGNTETTTDGGSTTTTEAPIPTGLHEDKTLDLTATLNTSNFSGSSEDKTIVFYHTMGDSLQETLQVAIDAFNAKYPDWTIEHSQIGRYNDVRSRCIAGLAAGNQPDLAYCYADHVAQYLKTGKVVDMSDYVNATGTLNGERIGYTEEELADFVQGYYKEGFATNYGAYAEYGYKDGDILTFPFVKSTEVLYYNKDALDAAGLTVPTTWDELWAACETLNEVYPKCTPLGYDSEANWVITMAEQNGWGYTSAAEPHFLFNNNNLANWLDDLYEKYEDYYFTTQTENGGYTSGLFVKGPENGGTVFSIGSSGGASHQATDDFTWGVAPMPGSVQADGTVNSSAISQGPSLVMFQSEAKNETERQLMTWEFVKCLEDATFQAAFSMTSGYNPTRISTFSIDEYADFLEGESIVAVTAGVAATMSDRFYTSPAFSGSSTARDQMEAALLYVIRGQKTGAEALADAYKACGGK</sequence>
<keyword evidence="3" id="KW-0813">Transport</keyword>
<gene>
    <name evidence="3" type="ORF">EI71_01386</name>
</gene>
<keyword evidence="4" id="KW-1185">Reference proteome</keyword>
<feature type="signal peptide" evidence="2">
    <location>
        <begin position="1"/>
        <end position="20"/>
    </location>
</feature>
<evidence type="ECO:0000256" key="1">
    <source>
        <dbReference type="SAM" id="MobiDB-lite"/>
    </source>
</evidence>
<dbReference type="InterPro" id="IPR050490">
    <property type="entry name" value="Bact_solute-bd_prot1"/>
</dbReference>
<accession>A0A397RVD0</accession>
<feature type="compositionally biased region" description="Low complexity" evidence="1">
    <location>
        <begin position="26"/>
        <end position="46"/>
    </location>
</feature>
<dbReference type="SUPFAM" id="SSF53850">
    <property type="entry name" value="Periplasmic binding protein-like II"/>
    <property type="match status" value="1"/>
</dbReference>
<keyword evidence="2" id="KW-0732">Signal</keyword>
<dbReference type="PROSITE" id="PS51257">
    <property type="entry name" value="PROKAR_LIPOPROTEIN"/>
    <property type="match status" value="1"/>
</dbReference>
<feature type="chain" id="PRO_5017293108" evidence="2">
    <location>
        <begin position="21"/>
        <end position="498"/>
    </location>
</feature>
<proteinExistence type="predicted"/>
<dbReference type="Gene3D" id="3.40.190.10">
    <property type="entry name" value="Periplasmic binding protein-like II"/>
    <property type="match status" value="2"/>
</dbReference>
<dbReference type="Pfam" id="PF13416">
    <property type="entry name" value="SBP_bac_8"/>
    <property type="match status" value="1"/>
</dbReference>
<feature type="region of interest" description="Disordered" evidence="1">
    <location>
        <begin position="26"/>
        <end position="54"/>
    </location>
</feature>
<evidence type="ECO:0000313" key="3">
    <source>
        <dbReference type="EMBL" id="RIA75567.1"/>
    </source>
</evidence>
<dbReference type="RefSeq" id="WP_119016514.1">
    <property type="nucleotide sequence ID" value="NZ_QXEV01000016.1"/>
</dbReference>
<evidence type="ECO:0000313" key="4">
    <source>
        <dbReference type="Proteomes" id="UP000266506"/>
    </source>
</evidence>
<comment type="caution">
    <text evidence="3">The sequence shown here is derived from an EMBL/GenBank/DDBJ whole genome shotgun (WGS) entry which is preliminary data.</text>
</comment>
<dbReference type="OrthoDB" id="383712at2"/>
<name>A0A397RVD0_9MOLU</name>
<dbReference type="Proteomes" id="UP000266506">
    <property type="component" value="Unassembled WGS sequence"/>
</dbReference>